<proteinExistence type="predicted"/>
<reference evidence="1" key="1">
    <citation type="journal article" date="2014" name="Nat. Commun.">
        <title>Multiple recent horizontal transfers of a large genomic region in cheese making fungi.</title>
        <authorList>
            <person name="Cheeseman K."/>
            <person name="Ropars J."/>
            <person name="Renault P."/>
            <person name="Dupont J."/>
            <person name="Gouzy J."/>
            <person name="Branca A."/>
            <person name="Abraham A.L."/>
            <person name="Ceppi M."/>
            <person name="Conseiller E."/>
            <person name="Debuchy R."/>
            <person name="Malagnac F."/>
            <person name="Goarin A."/>
            <person name="Silar P."/>
            <person name="Lacoste S."/>
            <person name="Sallet E."/>
            <person name="Bensimon A."/>
            <person name="Giraud T."/>
            <person name="Brygoo Y."/>
        </authorList>
    </citation>
    <scope>NUCLEOTIDE SEQUENCE [LARGE SCALE GENOMIC DNA]</scope>
    <source>
        <strain evidence="1">FM164</strain>
    </source>
</reference>
<name>W6PQ62_PENRF</name>
<organism evidence="1 2">
    <name type="scientific">Penicillium roqueforti (strain FM164)</name>
    <dbReference type="NCBI Taxonomy" id="1365484"/>
    <lineage>
        <taxon>Eukaryota</taxon>
        <taxon>Fungi</taxon>
        <taxon>Dikarya</taxon>
        <taxon>Ascomycota</taxon>
        <taxon>Pezizomycotina</taxon>
        <taxon>Eurotiomycetes</taxon>
        <taxon>Eurotiomycetidae</taxon>
        <taxon>Eurotiales</taxon>
        <taxon>Aspergillaceae</taxon>
        <taxon>Penicillium</taxon>
    </lineage>
</organism>
<evidence type="ECO:0000313" key="1">
    <source>
        <dbReference type="EMBL" id="CDM26313.1"/>
    </source>
</evidence>
<gene>
    <name evidence="1" type="ORF">PROQFM164_S01g000122</name>
</gene>
<keyword evidence="2" id="KW-1185">Reference proteome</keyword>
<sequence>MAPPALFVEDENAVVERIERWLNHGFFPYNILAKDTANAYLHNYTTYRPNLNVGWQKAF</sequence>
<evidence type="ECO:0000313" key="2">
    <source>
        <dbReference type="Proteomes" id="UP000030686"/>
    </source>
</evidence>
<dbReference type="EMBL" id="HG792015">
    <property type="protein sequence ID" value="CDM26313.1"/>
    <property type="molecule type" value="Genomic_DNA"/>
</dbReference>
<dbReference type="AlphaFoldDB" id="W6PQ62"/>
<dbReference type="Proteomes" id="UP000030686">
    <property type="component" value="Unassembled WGS sequence"/>
</dbReference>
<dbReference type="STRING" id="1365484.W6PQ62"/>
<accession>W6PQ62</accession>
<protein>
    <submittedName>
        <fullName evidence="1">Genomic scaffold, ProqFM164S01</fullName>
    </submittedName>
</protein>